<feature type="transmembrane region" description="Helical" evidence="2">
    <location>
        <begin position="122"/>
        <end position="140"/>
    </location>
</feature>
<evidence type="ECO:0000313" key="3">
    <source>
        <dbReference type="EMBL" id="KAI9252936.1"/>
    </source>
</evidence>
<reference evidence="3" key="1">
    <citation type="journal article" date="2022" name="IScience">
        <title>Evolution of zygomycete secretomes and the origins of terrestrial fungal ecologies.</title>
        <authorList>
            <person name="Chang Y."/>
            <person name="Wang Y."/>
            <person name="Mondo S."/>
            <person name="Ahrendt S."/>
            <person name="Andreopoulos W."/>
            <person name="Barry K."/>
            <person name="Beard J."/>
            <person name="Benny G.L."/>
            <person name="Blankenship S."/>
            <person name="Bonito G."/>
            <person name="Cuomo C."/>
            <person name="Desiro A."/>
            <person name="Gervers K.A."/>
            <person name="Hundley H."/>
            <person name="Kuo A."/>
            <person name="LaButti K."/>
            <person name="Lang B.F."/>
            <person name="Lipzen A."/>
            <person name="O'Donnell K."/>
            <person name="Pangilinan J."/>
            <person name="Reynolds N."/>
            <person name="Sandor L."/>
            <person name="Smith M.E."/>
            <person name="Tsang A."/>
            <person name="Grigoriev I.V."/>
            <person name="Stajich J.E."/>
            <person name="Spatafora J.W."/>
        </authorList>
    </citation>
    <scope>NUCLEOTIDE SEQUENCE</scope>
    <source>
        <strain evidence="3">RSA 2281</strain>
    </source>
</reference>
<feature type="transmembrane region" description="Helical" evidence="2">
    <location>
        <begin position="259"/>
        <end position="279"/>
    </location>
</feature>
<feature type="transmembrane region" description="Helical" evidence="2">
    <location>
        <begin position="225"/>
        <end position="243"/>
    </location>
</feature>
<feature type="transmembrane region" description="Helical" evidence="2">
    <location>
        <begin position="63"/>
        <end position="84"/>
    </location>
</feature>
<feature type="transmembrane region" description="Helical" evidence="2">
    <location>
        <begin position="146"/>
        <end position="168"/>
    </location>
</feature>
<evidence type="ECO:0000313" key="4">
    <source>
        <dbReference type="Proteomes" id="UP001209540"/>
    </source>
</evidence>
<keyword evidence="2" id="KW-1133">Transmembrane helix</keyword>
<evidence type="ECO:0000256" key="2">
    <source>
        <dbReference type="SAM" id="Phobius"/>
    </source>
</evidence>
<dbReference type="AlphaFoldDB" id="A0AAD5JSZ3"/>
<sequence length="305" mass="34190">MSIFKKKNNATTSPAVGDEEDQGGIASSKVGYDKAENITDSKIKEFERYVPGDQMPKEQSLGIFYNFLTLLSVMAIHLGIPLGLTYGIRHLIGVGPSLLVAAAPPIIWVTFHFLKDQKIDELGCVSALGYIFCGAVSFIPGDERTLLIRDSAVIAAIGAMFLVTLIPIKTKWFVLKPLTHLLANKLFSNINYQWIDHDGYSQEDNVLDWLYEHVGFFRWCMRLQTAGWGILFVFEVVICALLVKVSDRSTQDIDTYNDIINGVFIAFMVIVTIITSWYTSALEKSIGKRWAEANDFTQKFRPESA</sequence>
<keyword evidence="2" id="KW-0812">Transmembrane</keyword>
<dbReference type="NCBIfam" id="NF041646">
    <property type="entry name" value="VC0807_fam"/>
    <property type="match status" value="1"/>
</dbReference>
<evidence type="ECO:0000256" key="1">
    <source>
        <dbReference type="SAM" id="MobiDB-lite"/>
    </source>
</evidence>
<keyword evidence="4" id="KW-1185">Reference proteome</keyword>
<comment type="caution">
    <text evidence="3">The sequence shown here is derived from an EMBL/GenBank/DDBJ whole genome shotgun (WGS) entry which is preliminary data.</text>
</comment>
<protein>
    <submittedName>
        <fullName evidence="3">Uncharacterized protein</fullName>
    </submittedName>
</protein>
<dbReference type="Proteomes" id="UP001209540">
    <property type="component" value="Unassembled WGS sequence"/>
</dbReference>
<keyword evidence="2" id="KW-0472">Membrane</keyword>
<name>A0AAD5JSZ3_9FUNG</name>
<organism evidence="3 4">
    <name type="scientific">Phascolomyces articulosus</name>
    <dbReference type="NCBI Taxonomy" id="60185"/>
    <lineage>
        <taxon>Eukaryota</taxon>
        <taxon>Fungi</taxon>
        <taxon>Fungi incertae sedis</taxon>
        <taxon>Mucoromycota</taxon>
        <taxon>Mucoromycotina</taxon>
        <taxon>Mucoromycetes</taxon>
        <taxon>Mucorales</taxon>
        <taxon>Lichtheimiaceae</taxon>
        <taxon>Phascolomyces</taxon>
    </lineage>
</organism>
<dbReference type="EMBL" id="JAIXMP010000027">
    <property type="protein sequence ID" value="KAI9252936.1"/>
    <property type="molecule type" value="Genomic_DNA"/>
</dbReference>
<proteinExistence type="predicted"/>
<feature type="transmembrane region" description="Helical" evidence="2">
    <location>
        <begin position="90"/>
        <end position="110"/>
    </location>
</feature>
<accession>A0AAD5JSZ3</accession>
<gene>
    <name evidence="3" type="ORF">BDA99DRAFT_520449</name>
</gene>
<reference evidence="3" key="2">
    <citation type="submission" date="2023-02" db="EMBL/GenBank/DDBJ databases">
        <authorList>
            <consortium name="DOE Joint Genome Institute"/>
            <person name="Mondo S.J."/>
            <person name="Chang Y."/>
            <person name="Wang Y."/>
            <person name="Ahrendt S."/>
            <person name="Andreopoulos W."/>
            <person name="Barry K."/>
            <person name="Beard J."/>
            <person name="Benny G.L."/>
            <person name="Blankenship S."/>
            <person name="Bonito G."/>
            <person name="Cuomo C."/>
            <person name="Desiro A."/>
            <person name="Gervers K.A."/>
            <person name="Hundley H."/>
            <person name="Kuo A."/>
            <person name="LaButti K."/>
            <person name="Lang B.F."/>
            <person name="Lipzen A."/>
            <person name="O'Donnell K."/>
            <person name="Pangilinan J."/>
            <person name="Reynolds N."/>
            <person name="Sandor L."/>
            <person name="Smith M.W."/>
            <person name="Tsang A."/>
            <person name="Grigoriev I.V."/>
            <person name="Stajich J.E."/>
            <person name="Spatafora J.W."/>
        </authorList>
    </citation>
    <scope>NUCLEOTIDE SEQUENCE</scope>
    <source>
        <strain evidence="3">RSA 2281</strain>
    </source>
</reference>
<feature type="region of interest" description="Disordered" evidence="1">
    <location>
        <begin position="1"/>
        <end position="26"/>
    </location>
</feature>